<feature type="transmembrane region" description="Helical" evidence="7">
    <location>
        <begin position="221"/>
        <end position="242"/>
    </location>
</feature>
<feature type="transmembrane region" description="Helical" evidence="7">
    <location>
        <begin position="168"/>
        <end position="188"/>
    </location>
</feature>
<feature type="transmembrane region" description="Helical" evidence="7">
    <location>
        <begin position="72"/>
        <end position="93"/>
    </location>
</feature>
<dbReference type="CDD" id="cd06173">
    <property type="entry name" value="MFS_MefA_like"/>
    <property type="match status" value="1"/>
</dbReference>
<name>A0A1E5LI54_9BACI</name>
<proteinExistence type="predicted"/>
<feature type="domain" description="Major facilitator superfamily (MFS) profile" evidence="8">
    <location>
        <begin position="1"/>
        <end position="191"/>
    </location>
</feature>
<accession>A0A1E5LI54</accession>
<comment type="caution">
    <text evidence="9">The sequence shown here is derived from an EMBL/GenBank/DDBJ whole genome shotgun (WGS) entry which is preliminary data.</text>
</comment>
<gene>
    <name evidence="9" type="ORF">BFG57_11295</name>
</gene>
<evidence type="ECO:0000256" key="4">
    <source>
        <dbReference type="ARBA" id="ARBA00022692"/>
    </source>
</evidence>
<evidence type="ECO:0000256" key="5">
    <source>
        <dbReference type="ARBA" id="ARBA00022989"/>
    </source>
</evidence>
<dbReference type="Proteomes" id="UP000095209">
    <property type="component" value="Unassembled WGS sequence"/>
</dbReference>
<keyword evidence="6 7" id="KW-0472">Membrane</keyword>
<feature type="transmembrane region" description="Helical" evidence="7">
    <location>
        <begin position="99"/>
        <end position="118"/>
    </location>
</feature>
<evidence type="ECO:0000256" key="1">
    <source>
        <dbReference type="ARBA" id="ARBA00004651"/>
    </source>
</evidence>
<keyword evidence="10" id="KW-1185">Reference proteome</keyword>
<evidence type="ECO:0000259" key="8">
    <source>
        <dbReference type="PROSITE" id="PS50850"/>
    </source>
</evidence>
<dbReference type="Pfam" id="PF05977">
    <property type="entry name" value="MFS_3"/>
    <property type="match status" value="1"/>
</dbReference>
<reference evidence="9 10" key="1">
    <citation type="submission" date="2016-08" db="EMBL/GenBank/DDBJ databases">
        <title>Genome of Bacillus solimangrovi GH2-4.</title>
        <authorList>
            <person name="Lim S."/>
            <person name="Kim B.-C."/>
        </authorList>
    </citation>
    <scope>NUCLEOTIDE SEQUENCE [LARGE SCALE GENOMIC DNA]</scope>
    <source>
        <strain evidence="9 10">GH2-4</strain>
    </source>
</reference>
<feature type="transmembrane region" description="Helical" evidence="7">
    <location>
        <begin position="373"/>
        <end position="393"/>
    </location>
</feature>
<dbReference type="GO" id="GO:0005886">
    <property type="term" value="C:plasma membrane"/>
    <property type="evidence" value="ECO:0007669"/>
    <property type="project" value="UniProtKB-SubCell"/>
</dbReference>
<evidence type="ECO:0000256" key="2">
    <source>
        <dbReference type="ARBA" id="ARBA00022448"/>
    </source>
</evidence>
<feature type="transmembrane region" description="Helical" evidence="7">
    <location>
        <begin position="284"/>
        <end position="302"/>
    </location>
</feature>
<evidence type="ECO:0000313" key="10">
    <source>
        <dbReference type="Proteomes" id="UP000095209"/>
    </source>
</evidence>
<dbReference type="PANTHER" id="PTHR23513">
    <property type="entry name" value="INTEGRAL MEMBRANE EFFLUX PROTEIN-RELATED"/>
    <property type="match status" value="1"/>
</dbReference>
<evidence type="ECO:0000256" key="7">
    <source>
        <dbReference type="SAM" id="Phobius"/>
    </source>
</evidence>
<dbReference type="PROSITE" id="PS50850">
    <property type="entry name" value="MFS"/>
    <property type="match status" value="2"/>
</dbReference>
<feature type="transmembrane region" description="Helical" evidence="7">
    <location>
        <begin position="254"/>
        <end position="272"/>
    </location>
</feature>
<dbReference type="STRING" id="1305675.BFG57_11295"/>
<evidence type="ECO:0000256" key="6">
    <source>
        <dbReference type="ARBA" id="ARBA00023136"/>
    </source>
</evidence>
<dbReference type="InterPro" id="IPR020846">
    <property type="entry name" value="MFS_dom"/>
</dbReference>
<dbReference type="InterPro" id="IPR010290">
    <property type="entry name" value="TM_effector"/>
</dbReference>
<feature type="domain" description="Major facilitator superfamily (MFS) profile" evidence="8">
    <location>
        <begin position="217"/>
        <end position="401"/>
    </location>
</feature>
<keyword evidence="5 7" id="KW-1133">Transmembrane helix</keyword>
<feature type="transmembrane region" description="Helical" evidence="7">
    <location>
        <begin position="139"/>
        <end position="162"/>
    </location>
</feature>
<feature type="transmembrane region" description="Helical" evidence="7">
    <location>
        <begin position="9"/>
        <end position="33"/>
    </location>
</feature>
<keyword evidence="4 7" id="KW-0812">Transmembrane</keyword>
<dbReference type="SUPFAM" id="SSF103473">
    <property type="entry name" value="MFS general substrate transporter"/>
    <property type="match status" value="1"/>
</dbReference>
<keyword evidence="2" id="KW-0813">Transport</keyword>
<dbReference type="EMBL" id="MJEH01000009">
    <property type="protein sequence ID" value="OEH93763.1"/>
    <property type="molecule type" value="Genomic_DNA"/>
</dbReference>
<organism evidence="9 10">
    <name type="scientific">Bacillus solimangrovi</name>
    <dbReference type="NCBI Taxonomy" id="1305675"/>
    <lineage>
        <taxon>Bacteria</taxon>
        <taxon>Bacillati</taxon>
        <taxon>Bacillota</taxon>
        <taxon>Bacilli</taxon>
        <taxon>Bacillales</taxon>
        <taxon>Bacillaceae</taxon>
        <taxon>Bacillus</taxon>
    </lineage>
</organism>
<keyword evidence="3" id="KW-1003">Cell membrane</keyword>
<dbReference type="GO" id="GO:0022857">
    <property type="term" value="F:transmembrane transporter activity"/>
    <property type="evidence" value="ECO:0007669"/>
    <property type="project" value="InterPro"/>
</dbReference>
<evidence type="ECO:0000256" key="3">
    <source>
        <dbReference type="ARBA" id="ARBA00022475"/>
    </source>
</evidence>
<evidence type="ECO:0000313" key="9">
    <source>
        <dbReference type="EMBL" id="OEH93763.1"/>
    </source>
</evidence>
<feature type="transmembrane region" description="Helical" evidence="7">
    <location>
        <begin position="39"/>
        <end position="60"/>
    </location>
</feature>
<dbReference type="Gene3D" id="1.20.1250.20">
    <property type="entry name" value="MFS general substrate transporter like domains"/>
    <property type="match status" value="1"/>
</dbReference>
<dbReference type="InterPro" id="IPR036259">
    <property type="entry name" value="MFS_trans_sf"/>
</dbReference>
<sequence length="401" mass="44452">MNDKHSFRYLWIGQTLANSGDLFYIVGLITIVYSLTQSATIMAVIPFVIAFSRFFGGIIAPWVIDRYALKQILIYSQLVKTILLVCLTIYVFTLLGEGGLFFVFLLISFTAFLDGWATPARNAMLPQLVPSHKLVRANSFLAVVDQIVQLGGWAVGGIFVAIFSGELLILVTAILFILSTIMMAAIQVKKQERKQTPRMDKLASLLEGWITIWKTPSLRTVAATDIIDAISSVVWIAAILYIYIEEVLHKSEIWWGYINSTFFAGLIVGGFISFRIESHLKKRLATGIFVGTIMIGLITLCFGFTTNAWLALVLSILVGIATAIKDISQQTVFQLTTSEEKLPKVFSARDAIMTGVFGSSTLLFGYLAEVFGVQVVFVVASVLLLLSAIWSYVRRETLKII</sequence>
<protein>
    <recommendedName>
        <fullName evidence="8">Major facilitator superfamily (MFS) profile domain-containing protein</fullName>
    </recommendedName>
</protein>
<comment type="subcellular location">
    <subcellularLocation>
        <location evidence="1">Cell membrane</location>
        <topology evidence="1">Multi-pass membrane protein</topology>
    </subcellularLocation>
</comment>
<dbReference type="PANTHER" id="PTHR23513:SF19">
    <property type="entry name" value="MAJOR FACILITATOR SUPERFAMILY (MFS) PROFILE DOMAIN-CONTAINING PROTEIN"/>
    <property type="match status" value="1"/>
</dbReference>
<dbReference type="RefSeq" id="WP_069716191.1">
    <property type="nucleotide sequence ID" value="NZ_MJEH01000009.1"/>
</dbReference>
<dbReference type="AlphaFoldDB" id="A0A1E5LI54"/>